<evidence type="ECO:0000259" key="4">
    <source>
        <dbReference type="SMART" id="SM00228"/>
    </source>
</evidence>
<dbReference type="SUPFAM" id="SSF50156">
    <property type="entry name" value="PDZ domain-like"/>
    <property type="match status" value="1"/>
</dbReference>
<comment type="caution">
    <text evidence="5">The sequence shown here is derived from an EMBL/GenBank/DDBJ whole genome shotgun (WGS) entry which is preliminary data.</text>
</comment>
<keyword evidence="3" id="KW-1133">Transmembrane helix</keyword>
<evidence type="ECO:0000313" key="6">
    <source>
        <dbReference type="Proteomes" id="UP001550628"/>
    </source>
</evidence>
<keyword evidence="2" id="KW-0378">Hydrolase</keyword>
<dbReference type="InterPro" id="IPR009003">
    <property type="entry name" value="Peptidase_S1_PA"/>
</dbReference>
<dbReference type="PANTHER" id="PTHR43343:SF3">
    <property type="entry name" value="PROTEASE DO-LIKE 8, CHLOROPLASTIC"/>
    <property type="match status" value="1"/>
</dbReference>
<keyword evidence="3" id="KW-0812">Transmembrane</keyword>
<keyword evidence="6" id="KW-1185">Reference proteome</keyword>
<dbReference type="PRINTS" id="PR00834">
    <property type="entry name" value="PROTEASES2C"/>
</dbReference>
<protein>
    <submittedName>
        <fullName evidence="5">Trypsin-like peptidase domain-containing protein</fullName>
    </submittedName>
</protein>
<evidence type="ECO:0000313" key="5">
    <source>
        <dbReference type="EMBL" id="MEU1957306.1"/>
    </source>
</evidence>
<dbReference type="Gene3D" id="2.30.42.10">
    <property type="match status" value="1"/>
</dbReference>
<reference evidence="5 6" key="1">
    <citation type="submission" date="2024-06" db="EMBL/GenBank/DDBJ databases">
        <title>The Natural Products Discovery Center: Release of the First 8490 Sequenced Strains for Exploring Actinobacteria Biosynthetic Diversity.</title>
        <authorList>
            <person name="Kalkreuter E."/>
            <person name="Kautsar S.A."/>
            <person name="Yang D."/>
            <person name="Bader C.D."/>
            <person name="Teijaro C.N."/>
            <person name="Fluegel L."/>
            <person name="Davis C.M."/>
            <person name="Simpson J.R."/>
            <person name="Lauterbach L."/>
            <person name="Steele A.D."/>
            <person name="Gui C."/>
            <person name="Meng S."/>
            <person name="Li G."/>
            <person name="Viehrig K."/>
            <person name="Ye F."/>
            <person name="Su P."/>
            <person name="Kiefer A.F."/>
            <person name="Nichols A."/>
            <person name="Cepeda A.J."/>
            <person name="Yan W."/>
            <person name="Fan B."/>
            <person name="Jiang Y."/>
            <person name="Adhikari A."/>
            <person name="Zheng C.-J."/>
            <person name="Schuster L."/>
            <person name="Cowan T.M."/>
            <person name="Smanski M.J."/>
            <person name="Chevrette M.G."/>
            <person name="De Carvalho L.P.S."/>
            <person name="Shen B."/>
        </authorList>
    </citation>
    <scope>NUCLEOTIDE SEQUENCE [LARGE SCALE GENOMIC DNA]</scope>
    <source>
        <strain evidence="5 6">NPDC019708</strain>
    </source>
</reference>
<proteinExistence type="predicted"/>
<sequence length="374" mass="37413">MDNQWQSTGSRGPTGGGRVLVTVFAAVLALGALFGYRGELPGLAQPGRSVVATPVRPAPRPPLNASEVTRGISPVLVNITAAARPFGAAAAGSGIVLTGEGQVLTSHHVVKGAKTVRVSRVSDGAVYTAEVLGYDAHADIALLSLAGARGLATARIGSSAGLRVRDEVLAIGNAGGSGTATAVTGEISDLDSTIMALNQQDLSRQALTGMLEIEAAVSAGQSGGAVTDSTGAVVGVIAAASGNRDPPPGAAEDPPNGYAVPIDAAMRIVRQIRSGTPTDSVHIGPTATLGVLVSDARPHGARIDMAIRGLPAQVAGLTAGEIITSLDGRAITSARALRAAIDTRKPAETVRLGVRAPDGGERFVAVRLVAGTPG</sequence>
<dbReference type="Proteomes" id="UP001550628">
    <property type="component" value="Unassembled WGS sequence"/>
</dbReference>
<feature type="domain" description="PDZ" evidence="4">
    <location>
        <begin position="287"/>
        <end position="358"/>
    </location>
</feature>
<name>A0ABV2X2D1_9NOCA</name>
<dbReference type="EMBL" id="JBEYBF010000063">
    <property type="protein sequence ID" value="MEU1957306.1"/>
    <property type="molecule type" value="Genomic_DNA"/>
</dbReference>
<organism evidence="5 6">
    <name type="scientific">Nocardia rhamnosiphila</name>
    <dbReference type="NCBI Taxonomy" id="426716"/>
    <lineage>
        <taxon>Bacteria</taxon>
        <taxon>Bacillati</taxon>
        <taxon>Actinomycetota</taxon>
        <taxon>Actinomycetes</taxon>
        <taxon>Mycobacteriales</taxon>
        <taxon>Nocardiaceae</taxon>
        <taxon>Nocardia</taxon>
    </lineage>
</organism>
<dbReference type="Pfam" id="PF00595">
    <property type="entry name" value="PDZ"/>
    <property type="match status" value="1"/>
</dbReference>
<keyword evidence="3" id="KW-0472">Membrane</keyword>
<accession>A0ABV2X2D1</accession>
<gene>
    <name evidence="5" type="ORF">ABZ510_36350</name>
</gene>
<evidence type="ECO:0000256" key="2">
    <source>
        <dbReference type="ARBA" id="ARBA00022801"/>
    </source>
</evidence>
<dbReference type="InterPro" id="IPR001940">
    <property type="entry name" value="Peptidase_S1C"/>
</dbReference>
<dbReference type="InterPro" id="IPR036034">
    <property type="entry name" value="PDZ_sf"/>
</dbReference>
<dbReference type="PANTHER" id="PTHR43343">
    <property type="entry name" value="PEPTIDASE S12"/>
    <property type="match status" value="1"/>
</dbReference>
<dbReference type="RefSeq" id="WP_356960176.1">
    <property type="nucleotide sequence ID" value="NZ_JBEYBD010000049.1"/>
</dbReference>
<dbReference type="InterPro" id="IPR001478">
    <property type="entry name" value="PDZ"/>
</dbReference>
<dbReference type="SMART" id="SM00228">
    <property type="entry name" value="PDZ"/>
    <property type="match status" value="1"/>
</dbReference>
<dbReference type="Pfam" id="PF13365">
    <property type="entry name" value="Trypsin_2"/>
    <property type="match status" value="1"/>
</dbReference>
<evidence type="ECO:0000256" key="1">
    <source>
        <dbReference type="ARBA" id="ARBA00022670"/>
    </source>
</evidence>
<evidence type="ECO:0000256" key="3">
    <source>
        <dbReference type="SAM" id="Phobius"/>
    </source>
</evidence>
<feature type="transmembrane region" description="Helical" evidence="3">
    <location>
        <begin position="15"/>
        <end position="36"/>
    </location>
</feature>
<dbReference type="Gene3D" id="2.40.10.120">
    <property type="match status" value="1"/>
</dbReference>
<keyword evidence="1" id="KW-0645">Protease</keyword>
<dbReference type="SUPFAM" id="SSF50494">
    <property type="entry name" value="Trypsin-like serine proteases"/>
    <property type="match status" value="1"/>
</dbReference>
<dbReference type="InterPro" id="IPR051201">
    <property type="entry name" value="Chloro_Bact_Ser_Proteases"/>
</dbReference>